<name>A0ABZ1YZL2_9NOCA</name>
<protein>
    <submittedName>
        <fullName evidence="2">Uncharacterized protein</fullName>
    </submittedName>
</protein>
<feature type="transmembrane region" description="Helical" evidence="1">
    <location>
        <begin position="74"/>
        <end position="93"/>
    </location>
</feature>
<sequence>MDPAEGRTQPTGPGPLRRDEATRYLCAAVHLDSVLATEVVEKVLEEPLRSVARSPGVDLVAVAKHAVAARTRHLIRDLALFTVLVLLIGNQFLGVEPGGALSYLNVLNPFALLSKLAIFAIVLAWVVVFAEAYAARWGRTAHTLRRGVFRASRAPVPHLAAVRGEIEHVAAYAGGNVTVYHGYQPFLGHGFPLGAWSMALDITKARNGAAPIQEFTVTELNERLRKQIAQLDVPNLDVYNRLFVNGNDIHHDQRFLPDALGRPLDRVPESTVEALMLAPEDRARPYLTTEIIGWDGELAWSGFLRLAASSTSLFVESTYCMVPPLHRAYHEVDELLLRPRPRQLLKLLWRSLLRLPRMWLRAVPNVMYQGFADVRRRRKLARQQNEISQVFTFDHGALLSIREAASDLRVDKRGRSIGYHRYFQLLDQEMYTKILEKRVFETLAAFLVEKNIDPDELLRRGEQITNNSVTISGDATLLNSSIGGSTATTVNATAGDAAER</sequence>
<keyword evidence="1" id="KW-0812">Transmembrane</keyword>
<dbReference type="EMBL" id="CP109441">
    <property type="protein sequence ID" value="WUV47300.1"/>
    <property type="molecule type" value="Genomic_DNA"/>
</dbReference>
<evidence type="ECO:0000313" key="3">
    <source>
        <dbReference type="Proteomes" id="UP001432062"/>
    </source>
</evidence>
<organism evidence="2 3">
    <name type="scientific">Nocardia vinacea</name>
    <dbReference type="NCBI Taxonomy" id="96468"/>
    <lineage>
        <taxon>Bacteria</taxon>
        <taxon>Bacillati</taxon>
        <taxon>Actinomycetota</taxon>
        <taxon>Actinomycetes</taxon>
        <taxon>Mycobacteriales</taxon>
        <taxon>Nocardiaceae</taxon>
        <taxon>Nocardia</taxon>
    </lineage>
</organism>
<dbReference type="Proteomes" id="UP001432062">
    <property type="component" value="Chromosome"/>
</dbReference>
<proteinExistence type="predicted"/>
<dbReference type="RefSeq" id="WP_327100234.1">
    <property type="nucleotide sequence ID" value="NZ_CP109149.1"/>
</dbReference>
<evidence type="ECO:0000256" key="1">
    <source>
        <dbReference type="SAM" id="Phobius"/>
    </source>
</evidence>
<accession>A0ABZ1YZL2</accession>
<keyword evidence="1" id="KW-0472">Membrane</keyword>
<evidence type="ECO:0000313" key="2">
    <source>
        <dbReference type="EMBL" id="WUV47300.1"/>
    </source>
</evidence>
<keyword evidence="3" id="KW-1185">Reference proteome</keyword>
<gene>
    <name evidence="2" type="ORF">OG563_03380</name>
</gene>
<keyword evidence="1" id="KW-1133">Transmembrane helix</keyword>
<reference evidence="2" key="1">
    <citation type="submission" date="2022-10" db="EMBL/GenBank/DDBJ databases">
        <title>The complete genomes of actinobacterial strains from the NBC collection.</title>
        <authorList>
            <person name="Joergensen T.S."/>
            <person name="Alvarez Arevalo M."/>
            <person name="Sterndorff E.B."/>
            <person name="Faurdal D."/>
            <person name="Vuksanovic O."/>
            <person name="Mourched A.-S."/>
            <person name="Charusanti P."/>
            <person name="Shaw S."/>
            <person name="Blin K."/>
            <person name="Weber T."/>
        </authorList>
    </citation>
    <scope>NUCLEOTIDE SEQUENCE</scope>
    <source>
        <strain evidence="2">NBC_01482</strain>
    </source>
</reference>
<feature type="transmembrane region" description="Helical" evidence="1">
    <location>
        <begin position="113"/>
        <end position="135"/>
    </location>
</feature>